<keyword evidence="1" id="KW-1133">Transmembrane helix</keyword>
<accession>A0A1A9UWM0</accession>
<dbReference type="AlphaFoldDB" id="A0A1A9UWM0"/>
<dbReference type="EnsemblMetazoa" id="GAUT018187-RA">
    <property type="protein sequence ID" value="GAUT018187-PA"/>
    <property type="gene ID" value="GAUT018187"/>
</dbReference>
<sequence>MEMRNAQTAAAEVITDLCSHEDDYHDKIVVEAEVPPALEAPLLLQISQSFDYANNLCTSHPALHSPSIGGVSYCRSVIFGFPTWKCQIVGRWTLVPSVFLYPWLSDVEKPDRWPRSCCNVGVILISIDFIVWAFTTVDVVVVAIPSL</sequence>
<feature type="transmembrane region" description="Helical" evidence="1">
    <location>
        <begin position="122"/>
        <end position="144"/>
    </location>
</feature>
<evidence type="ECO:0000313" key="3">
    <source>
        <dbReference type="Proteomes" id="UP000078200"/>
    </source>
</evidence>
<organism evidence="2 3">
    <name type="scientific">Glossina austeni</name>
    <name type="common">Savannah tsetse fly</name>
    <dbReference type="NCBI Taxonomy" id="7395"/>
    <lineage>
        <taxon>Eukaryota</taxon>
        <taxon>Metazoa</taxon>
        <taxon>Ecdysozoa</taxon>
        <taxon>Arthropoda</taxon>
        <taxon>Hexapoda</taxon>
        <taxon>Insecta</taxon>
        <taxon>Pterygota</taxon>
        <taxon>Neoptera</taxon>
        <taxon>Endopterygota</taxon>
        <taxon>Diptera</taxon>
        <taxon>Brachycera</taxon>
        <taxon>Muscomorpha</taxon>
        <taxon>Hippoboscoidea</taxon>
        <taxon>Glossinidae</taxon>
        <taxon>Glossina</taxon>
    </lineage>
</organism>
<dbReference type="VEuPathDB" id="VectorBase:GAUT018187"/>
<keyword evidence="1" id="KW-0812">Transmembrane</keyword>
<name>A0A1A9UWM0_GLOAU</name>
<reference evidence="2" key="1">
    <citation type="submission" date="2020-05" db="UniProtKB">
        <authorList>
            <consortium name="EnsemblMetazoa"/>
        </authorList>
    </citation>
    <scope>IDENTIFICATION</scope>
    <source>
        <strain evidence="2">TTRI</strain>
    </source>
</reference>
<evidence type="ECO:0000313" key="2">
    <source>
        <dbReference type="EnsemblMetazoa" id="GAUT018187-PA"/>
    </source>
</evidence>
<protein>
    <submittedName>
        <fullName evidence="2">Uncharacterized protein</fullName>
    </submittedName>
</protein>
<dbReference type="Proteomes" id="UP000078200">
    <property type="component" value="Unassembled WGS sequence"/>
</dbReference>
<proteinExistence type="predicted"/>
<keyword evidence="3" id="KW-1185">Reference proteome</keyword>
<evidence type="ECO:0000256" key="1">
    <source>
        <dbReference type="SAM" id="Phobius"/>
    </source>
</evidence>
<keyword evidence="1" id="KW-0472">Membrane</keyword>